<dbReference type="InterPro" id="IPR011990">
    <property type="entry name" value="TPR-like_helical_dom_sf"/>
</dbReference>
<evidence type="ECO:0000313" key="4">
    <source>
        <dbReference type="EMBL" id="RZM77309.1"/>
    </source>
</evidence>
<dbReference type="Pfam" id="PF13174">
    <property type="entry name" value="TPR_6"/>
    <property type="match status" value="1"/>
</dbReference>
<evidence type="ECO:0000256" key="1">
    <source>
        <dbReference type="ARBA" id="ARBA00022737"/>
    </source>
</evidence>
<dbReference type="InterPro" id="IPR019734">
    <property type="entry name" value="TPR_rpt"/>
</dbReference>
<evidence type="ECO:0000313" key="5">
    <source>
        <dbReference type="Proteomes" id="UP000292459"/>
    </source>
</evidence>
<dbReference type="AlphaFoldDB" id="A0A4Q7E5H0"/>
<dbReference type="Pfam" id="PF12895">
    <property type="entry name" value="ANAPC3"/>
    <property type="match status" value="1"/>
</dbReference>
<evidence type="ECO:0000256" key="3">
    <source>
        <dbReference type="PROSITE-ProRule" id="PRU00339"/>
    </source>
</evidence>
<accession>A0A4Q7E5H0</accession>
<dbReference type="OrthoDB" id="423509at2"/>
<reference evidence="4 5" key="1">
    <citation type="submission" date="2018-11" db="EMBL/GenBank/DDBJ databases">
        <title>Whole genome sequencing of an environmental sample.</title>
        <authorList>
            <person name="Sarangi A.N."/>
            <person name="Singh D."/>
            <person name="Tripathy S."/>
        </authorList>
    </citation>
    <scope>NUCLEOTIDE SEQUENCE [LARGE SCALE GENOMIC DNA]</scope>
    <source>
        <strain evidence="4 5">Lakshadweep</strain>
    </source>
</reference>
<dbReference type="PANTHER" id="PTHR44943:SF8">
    <property type="entry name" value="TPR REPEAT-CONTAINING PROTEIN MJ0263"/>
    <property type="match status" value="1"/>
</dbReference>
<sequence length="136" mass="15190">MSQQLPSITLQTSTAQMALSLLESGNYHQALQVFQQVADRDRTLDDSVNQAVCLLHLDQPEAALEICNQTLELSAAHPQAWLFKGVALYRLGQYDEAYACYAQAAAIADQQTPHPTQRPWARCWQALKTVTKRFSA</sequence>
<comment type="caution">
    <text evidence="4">The sequence shown here is derived from an EMBL/GenBank/DDBJ whole genome shotgun (WGS) entry which is preliminary data.</text>
</comment>
<dbReference type="Gene3D" id="1.25.40.10">
    <property type="entry name" value="Tetratricopeptide repeat domain"/>
    <property type="match status" value="1"/>
</dbReference>
<proteinExistence type="predicted"/>
<dbReference type="PROSITE" id="PS50005">
    <property type="entry name" value="TPR"/>
    <property type="match status" value="1"/>
</dbReference>
<dbReference type="PANTHER" id="PTHR44943">
    <property type="entry name" value="CELLULOSE SYNTHASE OPERON PROTEIN C"/>
    <property type="match status" value="1"/>
</dbReference>
<dbReference type="SUPFAM" id="SSF48452">
    <property type="entry name" value="TPR-like"/>
    <property type="match status" value="1"/>
</dbReference>
<evidence type="ECO:0000256" key="2">
    <source>
        <dbReference type="ARBA" id="ARBA00022803"/>
    </source>
</evidence>
<protein>
    <submittedName>
        <fullName evidence="4">Tetratricopeptide repeat protein</fullName>
    </submittedName>
</protein>
<keyword evidence="5" id="KW-1185">Reference proteome</keyword>
<dbReference type="SMART" id="SM00028">
    <property type="entry name" value="TPR"/>
    <property type="match status" value="2"/>
</dbReference>
<name>A0A4Q7E5H0_9CYAN</name>
<dbReference type="InterPro" id="IPR051685">
    <property type="entry name" value="Ycf3/AcsC/BcsC/TPR_MFPF"/>
</dbReference>
<dbReference type="EMBL" id="QVFV01000004">
    <property type="protein sequence ID" value="RZM77309.1"/>
    <property type="molecule type" value="Genomic_DNA"/>
</dbReference>
<keyword evidence="2 3" id="KW-0802">TPR repeat</keyword>
<feature type="repeat" description="TPR" evidence="3">
    <location>
        <begin position="78"/>
        <end position="111"/>
    </location>
</feature>
<dbReference type="Proteomes" id="UP000292459">
    <property type="component" value="Unassembled WGS sequence"/>
</dbReference>
<keyword evidence="1" id="KW-0677">Repeat</keyword>
<gene>
    <name evidence="4" type="ORF">DYY88_16855</name>
</gene>
<organism evidence="4 5">
    <name type="scientific">Leptolyngbya iicbica LK</name>
    <dbReference type="NCBI Taxonomy" id="2294035"/>
    <lineage>
        <taxon>Bacteria</taxon>
        <taxon>Bacillati</taxon>
        <taxon>Cyanobacteriota</taxon>
        <taxon>Cyanophyceae</taxon>
        <taxon>Leptolyngbyales</taxon>
        <taxon>Leptolyngbyaceae</taxon>
        <taxon>Leptolyngbya group</taxon>
        <taxon>Leptolyngbya</taxon>
        <taxon>Leptolyngbya iicbica</taxon>
    </lineage>
</organism>